<dbReference type="SMART" id="SM01190">
    <property type="entry name" value="EMP24_GP25L"/>
    <property type="match status" value="1"/>
</dbReference>
<keyword evidence="13" id="KW-1185">Reference proteome</keyword>
<sequence length="237" mass="26912">MAAIHIPRVLALLFLCTCLYSCTIVSGAEYDDFDFDGLPGVQHEFKIEVQAGREECFHQKVAEGANLHMSFEVLRGADRLVDVFLKDPNFYVVSSNLAQSTGQFDLPARTSGVYTICLDNTFSRMASKLVYVYLITFVPEEWTKYVQEIEDMNMAVTNFTYSISVVQKSLEQATLHQASSRMNVVKDWYLIMSNNSYIVKWSIAQMCVVTCSSIFTVLFVRRLFKISNVTPSQKPRA</sequence>
<evidence type="ECO:0000313" key="13">
    <source>
        <dbReference type="Proteomes" id="UP000242188"/>
    </source>
</evidence>
<dbReference type="OrthoDB" id="10037706at2759"/>
<feature type="signal peptide" evidence="10">
    <location>
        <begin position="1"/>
        <end position="27"/>
    </location>
</feature>
<dbReference type="Pfam" id="PF01105">
    <property type="entry name" value="EMP24_GP25L"/>
    <property type="match status" value="1"/>
</dbReference>
<feature type="domain" description="GOLD" evidence="11">
    <location>
        <begin position="54"/>
        <end position="136"/>
    </location>
</feature>
<dbReference type="SUPFAM" id="SSF101576">
    <property type="entry name" value="Supernatant protein factor (SPF), C-terminal domain"/>
    <property type="match status" value="1"/>
</dbReference>
<dbReference type="AlphaFoldDB" id="A0A210R553"/>
<evidence type="ECO:0000256" key="3">
    <source>
        <dbReference type="ARBA" id="ARBA00022692"/>
    </source>
</evidence>
<keyword evidence="6 9" id="KW-0472">Membrane</keyword>
<proteinExistence type="inferred from homology"/>
<organism evidence="12 13">
    <name type="scientific">Mizuhopecten yessoensis</name>
    <name type="common">Japanese scallop</name>
    <name type="synonym">Patinopecten yessoensis</name>
    <dbReference type="NCBI Taxonomy" id="6573"/>
    <lineage>
        <taxon>Eukaryota</taxon>
        <taxon>Metazoa</taxon>
        <taxon>Spiralia</taxon>
        <taxon>Lophotrochozoa</taxon>
        <taxon>Mollusca</taxon>
        <taxon>Bivalvia</taxon>
        <taxon>Autobranchia</taxon>
        <taxon>Pteriomorphia</taxon>
        <taxon>Pectinida</taxon>
        <taxon>Pectinoidea</taxon>
        <taxon>Pectinidae</taxon>
        <taxon>Mizuhopecten</taxon>
    </lineage>
</organism>
<name>A0A210R553_MIZYE</name>
<evidence type="ECO:0000256" key="7">
    <source>
        <dbReference type="ARBA" id="ARBA00037847"/>
    </source>
</evidence>
<dbReference type="InterPro" id="IPR009038">
    <property type="entry name" value="GOLD_dom"/>
</dbReference>
<evidence type="ECO:0000256" key="5">
    <source>
        <dbReference type="ARBA" id="ARBA00022989"/>
    </source>
</evidence>
<evidence type="ECO:0000256" key="2">
    <source>
        <dbReference type="ARBA" id="ARBA00007104"/>
    </source>
</evidence>
<evidence type="ECO:0000256" key="1">
    <source>
        <dbReference type="ARBA" id="ARBA00004479"/>
    </source>
</evidence>
<comment type="caution">
    <text evidence="12">The sequence shown here is derived from an EMBL/GenBank/DDBJ whole genome shotgun (WGS) entry which is preliminary data.</text>
</comment>
<dbReference type="PROSITE" id="PS50866">
    <property type="entry name" value="GOLD"/>
    <property type="match status" value="1"/>
</dbReference>
<dbReference type="InterPro" id="IPR036598">
    <property type="entry name" value="GOLD_dom_sf"/>
</dbReference>
<evidence type="ECO:0000256" key="10">
    <source>
        <dbReference type="SAM" id="SignalP"/>
    </source>
</evidence>
<feature type="transmembrane region" description="Helical" evidence="9">
    <location>
        <begin position="201"/>
        <end position="220"/>
    </location>
</feature>
<evidence type="ECO:0000256" key="6">
    <source>
        <dbReference type="ARBA" id="ARBA00023136"/>
    </source>
</evidence>
<comment type="subcellular location">
    <subcellularLocation>
        <location evidence="7">Endomembrane system</location>
        <topology evidence="7">Single-pass membrane protein</topology>
    </subcellularLocation>
    <subcellularLocation>
        <location evidence="1 8">Membrane</location>
        <topology evidence="1 8">Single-pass type I membrane protein</topology>
    </subcellularLocation>
</comment>
<feature type="chain" id="PRO_5013165892" evidence="10">
    <location>
        <begin position="28"/>
        <end position="237"/>
    </location>
</feature>
<evidence type="ECO:0000259" key="11">
    <source>
        <dbReference type="PROSITE" id="PS50866"/>
    </source>
</evidence>
<reference evidence="12 13" key="1">
    <citation type="journal article" date="2017" name="Nat. Ecol. Evol.">
        <title>Scallop genome provides insights into evolution of bilaterian karyotype and development.</title>
        <authorList>
            <person name="Wang S."/>
            <person name="Zhang J."/>
            <person name="Jiao W."/>
            <person name="Li J."/>
            <person name="Xun X."/>
            <person name="Sun Y."/>
            <person name="Guo X."/>
            <person name="Huan P."/>
            <person name="Dong B."/>
            <person name="Zhang L."/>
            <person name="Hu X."/>
            <person name="Sun X."/>
            <person name="Wang J."/>
            <person name="Zhao C."/>
            <person name="Wang Y."/>
            <person name="Wang D."/>
            <person name="Huang X."/>
            <person name="Wang R."/>
            <person name="Lv J."/>
            <person name="Li Y."/>
            <person name="Zhang Z."/>
            <person name="Liu B."/>
            <person name="Lu W."/>
            <person name="Hui Y."/>
            <person name="Liang J."/>
            <person name="Zhou Z."/>
            <person name="Hou R."/>
            <person name="Li X."/>
            <person name="Liu Y."/>
            <person name="Li H."/>
            <person name="Ning X."/>
            <person name="Lin Y."/>
            <person name="Zhao L."/>
            <person name="Xing Q."/>
            <person name="Dou J."/>
            <person name="Li Y."/>
            <person name="Mao J."/>
            <person name="Guo H."/>
            <person name="Dou H."/>
            <person name="Li T."/>
            <person name="Mu C."/>
            <person name="Jiang W."/>
            <person name="Fu Q."/>
            <person name="Fu X."/>
            <person name="Miao Y."/>
            <person name="Liu J."/>
            <person name="Yu Q."/>
            <person name="Li R."/>
            <person name="Liao H."/>
            <person name="Li X."/>
            <person name="Kong Y."/>
            <person name="Jiang Z."/>
            <person name="Chourrout D."/>
            <person name="Li R."/>
            <person name="Bao Z."/>
        </authorList>
    </citation>
    <scope>NUCLEOTIDE SEQUENCE [LARGE SCALE GENOMIC DNA]</scope>
    <source>
        <strain evidence="12 13">PY_sf001</strain>
    </source>
</reference>
<dbReference type="PANTHER" id="PTHR22811">
    <property type="entry name" value="TRANSMEMBRANE EMP24 DOMAIN-CONTAINING PROTEIN"/>
    <property type="match status" value="1"/>
</dbReference>
<dbReference type="GO" id="GO:0016020">
    <property type="term" value="C:membrane"/>
    <property type="evidence" value="ECO:0007669"/>
    <property type="project" value="UniProtKB-SubCell"/>
</dbReference>
<keyword evidence="5 9" id="KW-1133">Transmembrane helix</keyword>
<evidence type="ECO:0000256" key="8">
    <source>
        <dbReference type="RuleBase" id="RU003827"/>
    </source>
</evidence>
<dbReference type="STRING" id="6573.A0A210R553"/>
<dbReference type="InterPro" id="IPR015720">
    <property type="entry name" value="Emp24-like"/>
</dbReference>
<keyword evidence="4 10" id="KW-0732">Signal</keyword>
<evidence type="ECO:0000256" key="4">
    <source>
        <dbReference type="ARBA" id="ARBA00022729"/>
    </source>
</evidence>
<comment type="similarity">
    <text evidence="2 8">Belongs to the EMP24/GP25L family.</text>
</comment>
<dbReference type="EMBL" id="NEDP02000370">
    <property type="protein sequence ID" value="OWF56051.1"/>
    <property type="molecule type" value="Genomic_DNA"/>
</dbReference>
<accession>A0A210R553</accession>
<evidence type="ECO:0000313" key="12">
    <source>
        <dbReference type="EMBL" id="OWF56051.1"/>
    </source>
</evidence>
<dbReference type="GO" id="GO:0012505">
    <property type="term" value="C:endomembrane system"/>
    <property type="evidence" value="ECO:0007669"/>
    <property type="project" value="UniProtKB-SubCell"/>
</dbReference>
<gene>
    <name evidence="12" type="ORF">KP79_PYT20978</name>
</gene>
<dbReference type="Proteomes" id="UP000242188">
    <property type="component" value="Unassembled WGS sequence"/>
</dbReference>
<keyword evidence="3 8" id="KW-0812">Transmembrane</keyword>
<evidence type="ECO:0000256" key="9">
    <source>
        <dbReference type="SAM" id="Phobius"/>
    </source>
</evidence>
<protein>
    <submittedName>
        <fullName evidence="12">Transmembrane emp24 domain-containing protein 6</fullName>
    </submittedName>
</protein>